<dbReference type="AlphaFoldDB" id="A0A1I5SJD5"/>
<feature type="transmembrane region" description="Helical" evidence="7">
    <location>
        <begin position="170"/>
        <end position="192"/>
    </location>
</feature>
<feature type="transmembrane region" description="Helical" evidence="7">
    <location>
        <begin position="55"/>
        <end position="78"/>
    </location>
</feature>
<reference evidence="8 9" key="1">
    <citation type="submission" date="2016-10" db="EMBL/GenBank/DDBJ databases">
        <authorList>
            <person name="de Groot N.N."/>
        </authorList>
    </citation>
    <scope>NUCLEOTIDE SEQUENCE [LARGE SCALE GENOMIC DNA]</scope>
    <source>
        <strain evidence="8 9">DSM 19547</strain>
    </source>
</reference>
<feature type="transmembrane region" description="Helical" evidence="7">
    <location>
        <begin position="287"/>
        <end position="309"/>
    </location>
</feature>
<dbReference type="GO" id="GO:0005886">
    <property type="term" value="C:plasma membrane"/>
    <property type="evidence" value="ECO:0007669"/>
    <property type="project" value="UniProtKB-SubCell"/>
</dbReference>
<dbReference type="PANTHER" id="PTHR43549:SF3">
    <property type="entry name" value="MULTIDRUG RESISTANCE PROTEIN YPNP-RELATED"/>
    <property type="match status" value="1"/>
</dbReference>
<keyword evidence="5 7" id="KW-1133">Transmembrane helix</keyword>
<comment type="subcellular location">
    <subcellularLocation>
        <location evidence="1">Cell inner membrane</location>
        <topology evidence="1">Multi-pass membrane protein</topology>
    </subcellularLocation>
</comment>
<organism evidence="8 9">
    <name type="scientific">Tranquillimonas alkanivorans</name>
    <dbReference type="NCBI Taxonomy" id="441119"/>
    <lineage>
        <taxon>Bacteria</taxon>
        <taxon>Pseudomonadati</taxon>
        <taxon>Pseudomonadota</taxon>
        <taxon>Alphaproteobacteria</taxon>
        <taxon>Rhodobacterales</taxon>
        <taxon>Roseobacteraceae</taxon>
        <taxon>Tranquillimonas</taxon>
    </lineage>
</organism>
<feature type="transmembrane region" description="Helical" evidence="7">
    <location>
        <begin position="16"/>
        <end position="43"/>
    </location>
</feature>
<feature type="transmembrane region" description="Helical" evidence="7">
    <location>
        <begin position="198"/>
        <end position="219"/>
    </location>
</feature>
<dbReference type="OrthoDB" id="9806302at2"/>
<dbReference type="RefSeq" id="WP_093422956.1">
    <property type="nucleotide sequence ID" value="NZ_FOXA01000011.1"/>
</dbReference>
<keyword evidence="2" id="KW-0813">Transport</keyword>
<dbReference type="Proteomes" id="UP000199356">
    <property type="component" value="Unassembled WGS sequence"/>
</dbReference>
<feature type="transmembrane region" description="Helical" evidence="7">
    <location>
        <begin position="388"/>
        <end position="408"/>
    </location>
</feature>
<dbReference type="PIRSF" id="PIRSF006603">
    <property type="entry name" value="DinF"/>
    <property type="match status" value="1"/>
</dbReference>
<feature type="transmembrane region" description="Helical" evidence="7">
    <location>
        <begin position="260"/>
        <end position="281"/>
    </location>
</feature>
<feature type="transmembrane region" description="Helical" evidence="7">
    <location>
        <begin position="321"/>
        <end position="341"/>
    </location>
</feature>
<dbReference type="GO" id="GO:0042910">
    <property type="term" value="F:xenobiotic transmembrane transporter activity"/>
    <property type="evidence" value="ECO:0007669"/>
    <property type="project" value="InterPro"/>
</dbReference>
<name>A0A1I5SJD5_9RHOB</name>
<accession>A0A1I5SJD5</accession>
<evidence type="ECO:0000256" key="2">
    <source>
        <dbReference type="ARBA" id="ARBA00022448"/>
    </source>
</evidence>
<evidence type="ECO:0000256" key="5">
    <source>
        <dbReference type="ARBA" id="ARBA00022989"/>
    </source>
</evidence>
<protein>
    <submittedName>
        <fullName evidence="8">Putative efflux protein, MATE family</fullName>
    </submittedName>
</protein>
<keyword evidence="6 7" id="KW-0472">Membrane</keyword>
<evidence type="ECO:0000313" key="9">
    <source>
        <dbReference type="Proteomes" id="UP000199356"/>
    </source>
</evidence>
<evidence type="ECO:0000256" key="6">
    <source>
        <dbReference type="ARBA" id="ARBA00023136"/>
    </source>
</evidence>
<gene>
    <name evidence="8" type="ORF">SAMN04488047_11146</name>
</gene>
<dbReference type="Pfam" id="PF01554">
    <property type="entry name" value="MatE"/>
    <property type="match status" value="2"/>
</dbReference>
<keyword evidence="3" id="KW-1003">Cell membrane</keyword>
<evidence type="ECO:0000256" key="1">
    <source>
        <dbReference type="ARBA" id="ARBA00004429"/>
    </source>
</evidence>
<evidence type="ECO:0000313" key="8">
    <source>
        <dbReference type="EMBL" id="SFP70870.1"/>
    </source>
</evidence>
<dbReference type="NCBIfam" id="TIGR00797">
    <property type="entry name" value="matE"/>
    <property type="match status" value="1"/>
</dbReference>
<dbReference type="InterPro" id="IPR002528">
    <property type="entry name" value="MATE_fam"/>
</dbReference>
<evidence type="ECO:0000256" key="7">
    <source>
        <dbReference type="SAM" id="Phobius"/>
    </source>
</evidence>
<dbReference type="InterPro" id="IPR052031">
    <property type="entry name" value="Membrane_Transporter-Flippase"/>
</dbReference>
<feature type="transmembrane region" description="Helical" evidence="7">
    <location>
        <begin position="98"/>
        <end position="117"/>
    </location>
</feature>
<dbReference type="STRING" id="441119.SAMN04488047_11146"/>
<sequence>MADGTRDLTTGSVRRGVLAVSAPMSLGIFGVLSVGIADAYFLGRVGETELAAVGYIYPVTTAVTSLSIGLSAGANAALSQSIGRGDGDETTDRKALHAFGFGALLGIAVAVLLWLSIGPLFRAIGAGEDAMTEVAAYMNWWCLSFPFLVATMIVNAIFRAHGDGTTSAAFLVATAVLNIALDPLLIFGLWIVPQMGTGGAALATAIARIATLVGAVLWARRRGHLRLCGAPLRDVWGSLREIMQVGLPAAFSNAINPAGMAFVTAAVATLGATAVAGFGAATRVQSLAIVPMLALSAGIGPVVGQNWGAEAHDRVHRAVRFTFRLCLGYGLGVGALLFMLADQIGGLIASGEDDAAYTAEYLRVVGWSLFGYGVLVTGNAAMNARSRAVWSMGLSLSRILLVYVPLAWVGVWTMGFTGIVAAAALANVLAAWGALVACRAVGLLDGQTRVVDAPADKLSDKAARLHQQAEAMRIH</sequence>
<dbReference type="GO" id="GO:0015297">
    <property type="term" value="F:antiporter activity"/>
    <property type="evidence" value="ECO:0007669"/>
    <property type="project" value="InterPro"/>
</dbReference>
<feature type="transmembrane region" description="Helical" evidence="7">
    <location>
        <begin position="137"/>
        <end position="158"/>
    </location>
</feature>
<evidence type="ECO:0000256" key="4">
    <source>
        <dbReference type="ARBA" id="ARBA00022692"/>
    </source>
</evidence>
<dbReference type="InterPro" id="IPR048279">
    <property type="entry name" value="MdtK-like"/>
</dbReference>
<feature type="transmembrane region" description="Helical" evidence="7">
    <location>
        <begin position="361"/>
        <end position="381"/>
    </location>
</feature>
<evidence type="ECO:0000256" key="3">
    <source>
        <dbReference type="ARBA" id="ARBA00022475"/>
    </source>
</evidence>
<proteinExistence type="predicted"/>
<feature type="transmembrane region" description="Helical" evidence="7">
    <location>
        <begin position="414"/>
        <end position="437"/>
    </location>
</feature>
<dbReference type="PANTHER" id="PTHR43549">
    <property type="entry name" value="MULTIDRUG RESISTANCE PROTEIN YPNP-RELATED"/>
    <property type="match status" value="1"/>
</dbReference>
<dbReference type="EMBL" id="FOXA01000011">
    <property type="protein sequence ID" value="SFP70870.1"/>
    <property type="molecule type" value="Genomic_DNA"/>
</dbReference>
<keyword evidence="9" id="KW-1185">Reference proteome</keyword>
<keyword evidence="4 7" id="KW-0812">Transmembrane</keyword>